<dbReference type="InterPro" id="IPR036388">
    <property type="entry name" value="WH-like_DNA-bd_sf"/>
</dbReference>
<evidence type="ECO:0000256" key="1">
    <source>
        <dbReference type="ARBA" id="ARBA00023015"/>
    </source>
</evidence>
<dbReference type="SMART" id="SM00345">
    <property type="entry name" value="HTH_GNTR"/>
    <property type="match status" value="1"/>
</dbReference>
<reference evidence="5 6" key="1">
    <citation type="submission" date="2019-08" db="EMBL/GenBank/DDBJ databases">
        <title>Bacillus genomes from the desert of Cuatro Cienegas, Coahuila.</title>
        <authorList>
            <person name="Olmedo-Alvarez G."/>
        </authorList>
    </citation>
    <scope>NUCLEOTIDE SEQUENCE [LARGE SCALE GENOMIC DNA]</scope>
    <source>
        <strain evidence="5 6">CH88_3T</strain>
    </source>
</reference>
<dbReference type="SUPFAM" id="SSF48008">
    <property type="entry name" value="GntR ligand-binding domain-like"/>
    <property type="match status" value="1"/>
</dbReference>
<name>A0AA95B6I5_9BACI</name>
<dbReference type="PANTHER" id="PTHR43537:SF52">
    <property type="entry name" value="FATTY ACID METABOLISM REGULATOR PROTEIN"/>
    <property type="match status" value="1"/>
</dbReference>
<evidence type="ECO:0000256" key="2">
    <source>
        <dbReference type="ARBA" id="ARBA00023125"/>
    </source>
</evidence>
<dbReference type="GO" id="GO:0003677">
    <property type="term" value="F:DNA binding"/>
    <property type="evidence" value="ECO:0007669"/>
    <property type="project" value="UniProtKB-KW"/>
</dbReference>
<dbReference type="InterPro" id="IPR008920">
    <property type="entry name" value="TF_FadR/GntR_C"/>
</dbReference>
<dbReference type="Gene3D" id="1.10.10.10">
    <property type="entry name" value="Winged helix-like DNA-binding domain superfamily/Winged helix DNA-binding domain"/>
    <property type="match status" value="1"/>
</dbReference>
<dbReference type="InterPro" id="IPR036390">
    <property type="entry name" value="WH_DNA-bd_sf"/>
</dbReference>
<keyword evidence="1" id="KW-0805">Transcription regulation</keyword>
<dbReference type="PROSITE" id="PS50949">
    <property type="entry name" value="HTH_GNTR"/>
    <property type="match status" value="1"/>
</dbReference>
<gene>
    <name evidence="5" type="ORF">FZC74_12575</name>
</gene>
<dbReference type="Proteomes" id="UP000323393">
    <property type="component" value="Unassembled WGS sequence"/>
</dbReference>
<sequence>MGKRQNRHLCKRQQQENVAQVVCLINRKLLKLVKYKDKLVIPRINLVLPVLFYANKRRDLTIMRASDKIEKLFIQKILKGEFAPGTQIPSERELATAFKVGRPVIREVLQRLERDGWLTIRHNQRATVNDYWKEGNLMTIAHILNEEDSIPNEFIIHLLELRKNLSPSYVKGAVLHKPMAVISLLKESENVADNPVSFAEYDWHLQRGLAAAAPNPIYLLILNSFGDLYLKLATYYFTEASYRNASKSYYMKLMEAVLEKDGDKAEQLVHSMMEQSIKMWQEQTAVK</sequence>
<evidence type="ECO:0000259" key="4">
    <source>
        <dbReference type="PROSITE" id="PS50949"/>
    </source>
</evidence>
<dbReference type="Gene3D" id="1.20.120.530">
    <property type="entry name" value="GntR ligand-binding domain-like"/>
    <property type="match status" value="1"/>
</dbReference>
<proteinExistence type="predicted"/>
<keyword evidence="3" id="KW-0804">Transcription</keyword>
<dbReference type="CDD" id="cd07377">
    <property type="entry name" value="WHTH_GntR"/>
    <property type="match status" value="1"/>
</dbReference>
<dbReference type="PANTHER" id="PTHR43537">
    <property type="entry name" value="TRANSCRIPTIONAL REGULATOR, GNTR FAMILY"/>
    <property type="match status" value="1"/>
</dbReference>
<comment type="caution">
    <text evidence="5">The sequence shown here is derived from an EMBL/GenBank/DDBJ whole genome shotgun (WGS) entry which is preliminary data.</text>
</comment>
<evidence type="ECO:0000313" key="6">
    <source>
        <dbReference type="Proteomes" id="UP000323393"/>
    </source>
</evidence>
<evidence type="ECO:0000256" key="3">
    <source>
        <dbReference type="ARBA" id="ARBA00023163"/>
    </source>
</evidence>
<keyword evidence="2" id="KW-0238">DNA-binding</keyword>
<dbReference type="InterPro" id="IPR028374">
    <property type="entry name" value="FadR_C"/>
</dbReference>
<dbReference type="SUPFAM" id="SSF46785">
    <property type="entry name" value="Winged helix' DNA-binding domain"/>
    <property type="match status" value="1"/>
</dbReference>
<dbReference type="Pfam" id="PF00392">
    <property type="entry name" value="GntR"/>
    <property type="match status" value="1"/>
</dbReference>
<dbReference type="InterPro" id="IPR000524">
    <property type="entry name" value="Tscrpt_reg_HTH_GntR"/>
</dbReference>
<protein>
    <submittedName>
        <fullName evidence="5">GntR family transcriptional regulator</fullName>
    </submittedName>
</protein>
<dbReference type="AlphaFoldDB" id="A0AA95B6I5"/>
<dbReference type="PRINTS" id="PR00035">
    <property type="entry name" value="HTHGNTR"/>
</dbReference>
<dbReference type="GO" id="GO:0003700">
    <property type="term" value="F:DNA-binding transcription factor activity"/>
    <property type="evidence" value="ECO:0007669"/>
    <property type="project" value="InterPro"/>
</dbReference>
<dbReference type="GO" id="GO:0019217">
    <property type="term" value="P:regulation of fatty acid metabolic process"/>
    <property type="evidence" value="ECO:0007669"/>
    <property type="project" value="InterPro"/>
</dbReference>
<dbReference type="EMBL" id="VTEU01000004">
    <property type="protein sequence ID" value="TYS58631.1"/>
    <property type="molecule type" value="Genomic_DNA"/>
</dbReference>
<feature type="domain" description="HTH gntR-type" evidence="4">
    <location>
        <begin position="63"/>
        <end position="131"/>
    </location>
</feature>
<evidence type="ECO:0000313" key="5">
    <source>
        <dbReference type="EMBL" id="TYS58631.1"/>
    </source>
</evidence>
<dbReference type="Pfam" id="PF07840">
    <property type="entry name" value="FadR_C"/>
    <property type="match status" value="1"/>
</dbReference>
<accession>A0AA95B6I5</accession>
<organism evidence="5 6">
    <name type="scientific">Sutcliffiella horikoshii</name>
    <dbReference type="NCBI Taxonomy" id="79883"/>
    <lineage>
        <taxon>Bacteria</taxon>
        <taxon>Bacillati</taxon>
        <taxon>Bacillota</taxon>
        <taxon>Bacilli</taxon>
        <taxon>Bacillales</taxon>
        <taxon>Bacillaceae</taxon>
        <taxon>Sutcliffiella</taxon>
    </lineage>
</organism>
<dbReference type="GO" id="GO:0000062">
    <property type="term" value="F:fatty-acyl-CoA binding"/>
    <property type="evidence" value="ECO:0007669"/>
    <property type="project" value="InterPro"/>
</dbReference>